<evidence type="ECO:0000313" key="2">
    <source>
        <dbReference type="EMBL" id="KLJ08285.1"/>
    </source>
</evidence>
<comment type="caution">
    <text evidence="2">The sequence shown here is derived from an EMBL/GenBank/DDBJ whole genome shotgun (WGS) entry which is preliminary data.</text>
</comment>
<accession>A0A0H1BAB0</accession>
<organism evidence="2 3">
    <name type="scientific">Blastomyces silverae</name>
    <dbReference type="NCBI Taxonomy" id="2060906"/>
    <lineage>
        <taxon>Eukaryota</taxon>
        <taxon>Fungi</taxon>
        <taxon>Dikarya</taxon>
        <taxon>Ascomycota</taxon>
        <taxon>Pezizomycotina</taxon>
        <taxon>Eurotiomycetes</taxon>
        <taxon>Eurotiomycetidae</taxon>
        <taxon>Onygenales</taxon>
        <taxon>Ajellomycetaceae</taxon>
        <taxon>Blastomyces</taxon>
    </lineage>
</organism>
<dbReference type="InterPro" id="IPR011990">
    <property type="entry name" value="TPR-like_helical_dom_sf"/>
</dbReference>
<reference evidence="3" key="1">
    <citation type="journal article" date="2015" name="PLoS Genet.">
        <title>The dynamic genome and transcriptome of the human fungal pathogen Blastomyces and close relative Emmonsia.</title>
        <authorList>
            <person name="Munoz J.F."/>
            <person name="Gauthier G.M."/>
            <person name="Desjardins C.A."/>
            <person name="Gallo J.E."/>
            <person name="Holder J."/>
            <person name="Sullivan T.D."/>
            <person name="Marty A.J."/>
            <person name="Carmen J.C."/>
            <person name="Chen Z."/>
            <person name="Ding L."/>
            <person name="Gujja S."/>
            <person name="Magrini V."/>
            <person name="Misas E."/>
            <person name="Mitreva M."/>
            <person name="Priest M."/>
            <person name="Saif S."/>
            <person name="Whiston E.A."/>
            <person name="Young S."/>
            <person name="Zeng Q."/>
            <person name="Goldman W.E."/>
            <person name="Mardis E.R."/>
            <person name="Taylor J.W."/>
            <person name="McEwen J.G."/>
            <person name="Clay O.K."/>
            <person name="Klein B.S."/>
            <person name="Cuomo C.A."/>
        </authorList>
    </citation>
    <scope>NUCLEOTIDE SEQUENCE [LARGE SCALE GENOMIC DNA]</scope>
    <source>
        <strain evidence="3">UAMH 139</strain>
    </source>
</reference>
<dbReference type="AlphaFoldDB" id="A0A0H1BAB0"/>
<dbReference type="SUPFAM" id="SSF81901">
    <property type="entry name" value="HCP-like"/>
    <property type="match status" value="1"/>
</dbReference>
<feature type="region of interest" description="Disordered" evidence="1">
    <location>
        <begin position="327"/>
        <end position="346"/>
    </location>
</feature>
<dbReference type="OrthoDB" id="250175at2759"/>
<evidence type="ECO:0000313" key="3">
    <source>
        <dbReference type="Proteomes" id="UP000053573"/>
    </source>
</evidence>
<keyword evidence="3" id="KW-1185">Reference proteome</keyword>
<dbReference type="Proteomes" id="UP000053573">
    <property type="component" value="Unassembled WGS sequence"/>
</dbReference>
<proteinExistence type="predicted"/>
<dbReference type="Gene3D" id="1.25.40.10">
    <property type="entry name" value="Tetratricopeptide repeat domain"/>
    <property type="match status" value="1"/>
</dbReference>
<sequence>MFAVRCVRSRPLRLISRISTLPGKQFHSSPPHTAARAPSTLKTIRDRRNEDRYQSAHASIRLTDDEAQALVANLPRGLFESALSSFIQGATIDAAMGVAARLIELAVPCSGKHGSEIFDINEEQGMLSRLSFILTRHPDYRAVANWLLYRLAESKEPFAVLYVINQQFTAGTPLKRSILMTYLEEFAQRHLLDAMVLYGRILHERYGRTEEALALWRKAMQISVPNQAHAGHTDEDPYSVLGIPQAWEMYAAVKISQGDIQGSSEAVAAGAFLLDHPVAYQYLARMVGNKGQLDHYEEYMTKAAMDYNAEACHELGSFYLDLHYSGKRRDKSPKPSRDKDTSPKDLVARKYTNDELRQTAMDWFEIASTGGWGPSALIMSCLLREEGKAHKGLRYLEIAENDEKSAFKAKEIRHIYLGKTFELNIEKEREIFTKPFAQFD</sequence>
<protein>
    <submittedName>
        <fullName evidence="2">Uncharacterized protein</fullName>
    </submittedName>
</protein>
<evidence type="ECO:0000256" key="1">
    <source>
        <dbReference type="SAM" id="MobiDB-lite"/>
    </source>
</evidence>
<feature type="compositionally biased region" description="Basic and acidic residues" evidence="1">
    <location>
        <begin position="332"/>
        <end position="346"/>
    </location>
</feature>
<dbReference type="EMBL" id="LDEV01002625">
    <property type="protein sequence ID" value="KLJ08285.1"/>
    <property type="molecule type" value="Genomic_DNA"/>
</dbReference>
<dbReference type="STRING" id="2060906.A0A0H1BAB0"/>
<gene>
    <name evidence="2" type="ORF">EMPG_16285</name>
</gene>
<name>A0A0H1BAB0_9EURO</name>